<dbReference type="PANTHER" id="PTHR12697:SF5">
    <property type="entry name" value="DEOXYHYPUSINE HYDROXYLASE"/>
    <property type="match status" value="1"/>
</dbReference>
<sequence length="273" mass="28937">MSPPEQEDARSIEELIQVALTGDEEDERAWNAIHALHARGTREVLDAAIQLLGASSAKARGRGADILGQLGAGNPVLRAERGDALVELLRREREPGVLLSVGVALGHLVEPRALAELIALANHPSAEARYGAVHGLAVLDAPEAVQALIQLTADEDRDVRDRATFGLGTLMEACDTPELRDALVARLGDTDPEIVGEALVGLATRGDARAVEPVRAALKGETVRVYALEAAAALGDPSFHPLLLALREAGGPSEGYFRSVLEEVISRFEQKPA</sequence>
<dbReference type="STRING" id="1334629.MFUL124B02_11380"/>
<dbReference type="AlphaFoldDB" id="A0A511TGB9"/>
<evidence type="ECO:0000313" key="3">
    <source>
        <dbReference type="Proteomes" id="UP000183760"/>
    </source>
</evidence>
<evidence type="ECO:0000313" key="1">
    <source>
        <dbReference type="EMBL" id="GEN13224.1"/>
    </source>
</evidence>
<dbReference type="Proteomes" id="UP000321514">
    <property type="component" value="Unassembled WGS sequence"/>
</dbReference>
<dbReference type="Gene3D" id="1.25.10.10">
    <property type="entry name" value="Leucine-rich Repeat Variant"/>
    <property type="match status" value="1"/>
</dbReference>
<reference evidence="1 4" key="2">
    <citation type="submission" date="2019-07" db="EMBL/GenBank/DDBJ databases">
        <title>Whole genome shotgun sequence of Myxococcus fulvus NBRC 100333.</title>
        <authorList>
            <person name="Hosoyama A."/>
            <person name="Uohara A."/>
            <person name="Ohji S."/>
            <person name="Ichikawa N."/>
        </authorList>
    </citation>
    <scope>NUCLEOTIDE SEQUENCE [LARGE SCALE GENOMIC DNA]</scope>
    <source>
        <strain evidence="1 4">NBRC 100333</strain>
    </source>
</reference>
<evidence type="ECO:0000313" key="4">
    <source>
        <dbReference type="Proteomes" id="UP000321514"/>
    </source>
</evidence>
<organism evidence="1 4">
    <name type="scientific">Myxococcus fulvus</name>
    <dbReference type="NCBI Taxonomy" id="33"/>
    <lineage>
        <taxon>Bacteria</taxon>
        <taxon>Pseudomonadati</taxon>
        <taxon>Myxococcota</taxon>
        <taxon>Myxococcia</taxon>
        <taxon>Myxococcales</taxon>
        <taxon>Cystobacterineae</taxon>
        <taxon>Myxococcaceae</taxon>
        <taxon>Myxococcus</taxon>
    </lineage>
</organism>
<dbReference type="EMBL" id="BJXR01000076">
    <property type="protein sequence ID" value="GEN13224.1"/>
    <property type="molecule type" value="Genomic_DNA"/>
</dbReference>
<dbReference type="Pfam" id="PF13646">
    <property type="entry name" value="HEAT_2"/>
    <property type="match status" value="1"/>
</dbReference>
<dbReference type="SUPFAM" id="SSF48371">
    <property type="entry name" value="ARM repeat"/>
    <property type="match status" value="1"/>
</dbReference>
<accession>A0A511TGB9</accession>
<name>A0A511TGB9_MYXFU</name>
<dbReference type="InterPro" id="IPR011989">
    <property type="entry name" value="ARM-like"/>
</dbReference>
<dbReference type="Proteomes" id="UP000183760">
    <property type="component" value="Unassembled WGS sequence"/>
</dbReference>
<evidence type="ECO:0000313" key="2">
    <source>
        <dbReference type="EMBL" id="SEU42318.1"/>
    </source>
</evidence>
<protein>
    <submittedName>
        <fullName evidence="2">HEAT repeat-containing protein</fullName>
    </submittedName>
</protein>
<dbReference type="GO" id="GO:0016491">
    <property type="term" value="F:oxidoreductase activity"/>
    <property type="evidence" value="ECO:0007669"/>
    <property type="project" value="TreeGrafter"/>
</dbReference>
<comment type="caution">
    <text evidence="1">The sequence shown here is derived from an EMBL/GenBank/DDBJ whole genome shotgun (WGS) entry which is preliminary data.</text>
</comment>
<dbReference type="InterPro" id="IPR016024">
    <property type="entry name" value="ARM-type_fold"/>
</dbReference>
<dbReference type="RefSeq" id="WP_074959340.1">
    <property type="nucleotide sequence ID" value="NZ_BJXR01000076.1"/>
</dbReference>
<reference evidence="2 3" key="1">
    <citation type="submission" date="2016-10" db="EMBL/GenBank/DDBJ databases">
        <authorList>
            <person name="Varghese N."/>
            <person name="Submissions S."/>
        </authorList>
    </citation>
    <scope>NUCLEOTIDE SEQUENCE [LARGE SCALE GENOMIC DNA]</scope>
    <source>
        <strain evidence="2 3">DSM 16525</strain>
    </source>
</reference>
<dbReference type="OrthoDB" id="278248at2"/>
<proteinExistence type="predicted"/>
<gene>
    <name evidence="1" type="ORF">MFU01_82610</name>
    <name evidence="2" type="ORF">SAMN05443572_11929</name>
</gene>
<keyword evidence="3" id="KW-1185">Reference proteome</keyword>
<dbReference type="EMBL" id="FOIB01000019">
    <property type="protein sequence ID" value="SEU42318.1"/>
    <property type="molecule type" value="Genomic_DNA"/>
</dbReference>
<dbReference type="PANTHER" id="PTHR12697">
    <property type="entry name" value="PBS LYASE HEAT-LIKE PROTEIN"/>
    <property type="match status" value="1"/>
</dbReference>